<dbReference type="HOGENOM" id="CLU_1385083_0_0_1"/>
<reference evidence="2 3" key="1">
    <citation type="submission" date="2014-04" db="EMBL/GenBank/DDBJ databases">
        <authorList>
            <consortium name="DOE Joint Genome Institute"/>
            <person name="Kuo A."/>
            <person name="Girlanda M."/>
            <person name="Perotto S."/>
            <person name="Kohler A."/>
            <person name="Nagy L.G."/>
            <person name="Floudas D."/>
            <person name="Copeland A."/>
            <person name="Barry K.W."/>
            <person name="Cichocki N."/>
            <person name="Veneault-Fourrey C."/>
            <person name="LaButti K."/>
            <person name="Lindquist E.A."/>
            <person name="Lipzen A."/>
            <person name="Lundell T."/>
            <person name="Morin E."/>
            <person name="Murat C."/>
            <person name="Sun H."/>
            <person name="Tunlid A."/>
            <person name="Henrissat B."/>
            <person name="Grigoriev I.V."/>
            <person name="Hibbett D.S."/>
            <person name="Martin F."/>
            <person name="Nordberg H.P."/>
            <person name="Cantor M.N."/>
            <person name="Hua S.X."/>
        </authorList>
    </citation>
    <scope>NUCLEOTIDE SEQUENCE [LARGE SCALE GENOMIC DNA]</scope>
    <source>
        <strain evidence="2 3">MUT 4182</strain>
    </source>
</reference>
<dbReference type="Proteomes" id="UP000054248">
    <property type="component" value="Unassembled WGS sequence"/>
</dbReference>
<name>A0A0C3LRA2_9AGAM</name>
<evidence type="ECO:0000256" key="1">
    <source>
        <dbReference type="SAM" id="MobiDB-lite"/>
    </source>
</evidence>
<dbReference type="OrthoDB" id="9989112at2759"/>
<evidence type="ECO:0000313" key="3">
    <source>
        <dbReference type="Proteomes" id="UP000054248"/>
    </source>
</evidence>
<protein>
    <submittedName>
        <fullName evidence="2">Uncharacterized protein</fullName>
    </submittedName>
</protein>
<dbReference type="STRING" id="1051891.A0A0C3LRA2"/>
<organism evidence="2 3">
    <name type="scientific">Tulasnella calospora MUT 4182</name>
    <dbReference type="NCBI Taxonomy" id="1051891"/>
    <lineage>
        <taxon>Eukaryota</taxon>
        <taxon>Fungi</taxon>
        <taxon>Dikarya</taxon>
        <taxon>Basidiomycota</taxon>
        <taxon>Agaricomycotina</taxon>
        <taxon>Agaricomycetes</taxon>
        <taxon>Cantharellales</taxon>
        <taxon>Tulasnellaceae</taxon>
        <taxon>Tulasnella</taxon>
    </lineage>
</organism>
<dbReference type="AlphaFoldDB" id="A0A0C3LRA2"/>
<sequence>MSFSTIRPPGATPAIAFRNRVLERQASGKSALVSPSPSRSRASSMSSATTPSTAQHNIRSDELPTPSASPPSPPILTASLMATLHQQRQEEEAEQGELKLDVGPKLFFTSAKTGGARGTLHPSVDVDFETTPVSEIFAYVAKRVVKRWEWEESQQELDLLDGTDALTITGKSKSLVVRLGEGWNRMTSGLQGSCCST</sequence>
<accession>A0A0C3LRA2</accession>
<keyword evidence="3" id="KW-1185">Reference proteome</keyword>
<proteinExistence type="predicted"/>
<reference evidence="3" key="2">
    <citation type="submission" date="2015-01" db="EMBL/GenBank/DDBJ databases">
        <title>Evolutionary Origins and Diversification of the Mycorrhizal Mutualists.</title>
        <authorList>
            <consortium name="DOE Joint Genome Institute"/>
            <consortium name="Mycorrhizal Genomics Consortium"/>
            <person name="Kohler A."/>
            <person name="Kuo A."/>
            <person name="Nagy L.G."/>
            <person name="Floudas D."/>
            <person name="Copeland A."/>
            <person name="Barry K.W."/>
            <person name="Cichocki N."/>
            <person name="Veneault-Fourrey C."/>
            <person name="LaButti K."/>
            <person name="Lindquist E.A."/>
            <person name="Lipzen A."/>
            <person name="Lundell T."/>
            <person name="Morin E."/>
            <person name="Murat C."/>
            <person name="Riley R."/>
            <person name="Ohm R."/>
            <person name="Sun H."/>
            <person name="Tunlid A."/>
            <person name="Henrissat B."/>
            <person name="Grigoriev I.V."/>
            <person name="Hibbett D.S."/>
            <person name="Martin F."/>
        </authorList>
    </citation>
    <scope>NUCLEOTIDE SEQUENCE [LARGE SCALE GENOMIC DNA]</scope>
    <source>
        <strain evidence="3">MUT 4182</strain>
    </source>
</reference>
<evidence type="ECO:0000313" key="2">
    <source>
        <dbReference type="EMBL" id="KIO23922.1"/>
    </source>
</evidence>
<gene>
    <name evidence="2" type="ORF">M407DRAFT_244609</name>
</gene>
<feature type="region of interest" description="Disordered" evidence="1">
    <location>
        <begin position="25"/>
        <end position="76"/>
    </location>
</feature>
<feature type="compositionally biased region" description="Low complexity" evidence="1">
    <location>
        <begin position="34"/>
        <end position="54"/>
    </location>
</feature>
<dbReference type="EMBL" id="KN823072">
    <property type="protein sequence ID" value="KIO23922.1"/>
    <property type="molecule type" value="Genomic_DNA"/>
</dbReference>